<keyword evidence="1" id="KW-0812">Transmembrane</keyword>
<evidence type="ECO:0000313" key="2">
    <source>
        <dbReference type="EMBL" id="NIJ46596.1"/>
    </source>
</evidence>
<dbReference type="EMBL" id="JAASQL010000010">
    <property type="protein sequence ID" value="NIJ46596.1"/>
    <property type="molecule type" value="Genomic_DNA"/>
</dbReference>
<feature type="transmembrane region" description="Helical" evidence="1">
    <location>
        <begin position="6"/>
        <end position="26"/>
    </location>
</feature>
<name>A0ABX0UGD5_9FLAO</name>
<comment type="caution">
    <text evidence="2">The sequence shown here is derived from an EMBL/GenBank/DDBJ whole genome shotgun (WGS) entry which is preliminary data.</text>
</comment>
<keyword evidence="3" id="KW-1185">Reference proteome</keyword>
<sequence length="233" mass="27512">MRNKNIVIFLLILVLSLFSIIIFFSYKENDFLEKEILVNIKENDSLQNKLFESNKKLLEVYKKNKKEIDSIKNEKYSNINVISGVTLNDKPISIDEVIQITNKSLDENDKLKKQKLKDSLLIDYYKKVIHELEEKGVLWEKNNRFYFDNKQAIDSIRKAKLNEISNLEYELKAKNALLKLIENNYGIKTNIEKNKGVYNVKLLNNKKLDSALWLFPHYKHKIKTNKKGETIIK</sequence>
<reference evidence="2 3" key="1">
    <citation type="submission" date="2020-03" db="EMBL/GenBank/DDBJ databases">
        <title>Genomic Encyclopedia of Type Strains, Phase IV (KMG-IV): sequencing the most valuable type-strain genomes for metagenomic binning, comparative biology and taxonomic classification.</title>
        <authorList>
            <person name="Goeker M."/>
        </authorList>
    </citation>
    <scope>NUCLEOTIDE SEQUENCE [LARGE SCALE GENOMIC DNA]</scope>
    <source>
        <strain evidence="2 3">DSM 101599</strain>
    </source>
</reference>
<dbReference type="Proteomes" id="UP000745859">
    <property type="component" value="Unassembled WGS sequence"/>
</dbReference>
<keyword evidence="1" id="KW-0472">Membrane</keyword>
<evidence type="ECO:0000256" key="1">
    <source>
        <dbReference type="SAM" id="Phobius"/>
    </source>
</evidence>
<gene>
    <name evidence="2" type="ORF">FHR24_003086</name>
</gene>
<protein>
    <recommendedName>
        <fullName evidence="4">SurA N-terminal domain-containing protein</fullName>
    </recommendedName>
</protein>
<dbReference type="RefSeq" id="WP_167191018.1">
    <property type="nucleotide sequence ID" value="NZ_JAASQL010000010.1"/>
</dbReference>
<keyword evidence="1" id="KW-1133">Transmembrane helix</keyword>
<proteinExistence type="predicted"/>
<evidence type="ECO:0000313" key="3">
    <source>
        <dbReference type="Proteomes" id="UP000745859"/>
    </source>
</evidence>
<evidence type="ECO:0008006" key="4">
    <source>
        <dbReference type="Google" id="ProtNLM"/>
    </source>
</evidence>
<accession>A0ABX0UGD5</accession>
<organism evidence="2 3">
    <name type="scientific">Wenyingzhuangia heitensis</name>
    <dbReference type="NCBI Taxonomy" id="1487859"/>
    <lineage>
        <taxon>Bacteria</taxon>
        <taxon>Pseudomonadati</taxon>
        <taxon>Bacteroidota</taxon>
        <taxon>Flavobacteriia</taxon>
        <taxon>Flavobacteriales</taxon>
        <taxon>Flavobacteriaceae</taxon>
        <taxon>Wenyingzhuangia</taxon>
    </lineage>
</organism>